<feature type="region of interest" description="Disordered" evidence="9">
    <location>
        <begin position="70"/>
        <end position="131"/>
    </location>
</feature>
<sequence>MMCHPLSYSAAYTILNMPTTTCTQWHFQAAQLQRALHPNLSSQDLFHTLPITYGTFLPQDLMMPPVFLPRASQEASSPQPHKPDLNRDNASMTPLLPPKLMDSHVHGGSPGTIPQMASAVSTPLSRSEHDDFVPDESEFDDIAAMNDRPFLCPRLDPPCTDAFKSEEELKQHEAVAHAVQGVVPMSHEAARPSVSSTDKKAVARHDPITNQTVFDCTYEGCNKTYTTRNRVKVHSRTHSGLKPYKCPIPNCCYAATQKSSVTVHMLIHLPPKVKYERQLAKKGTIECSDCLKMYKTLATLGRHNCRASNE</sequence>
<keyword evidence="12" id="KW-1185">Reference proteome</keyword>
<keyword evidence="2" id="KW-0479">Metal-binding</keyword>
<evidence type="ECO:0000256" key="8">
    <source>
        <dbReference type="PROSITE-ProRule" id="PRU00042"/>
    </source>
</evidence>
<dbReference type="EMBL" id="QEAP01000118">
    <property type="protein sequence ID" value="TPX74587.1"/>
    <property type="molecule type" value="Genomic_DNA"/>
</dbReference>
<dbReference type="PANTHER" id="PTHR46179:SF13">
    <property type="entry name" value="C2H2-TYPE DOMAIN-CONTAINING PROTEIN"/>
    <property type="match status" value="1"/>
</dbReference>
<evidence type="ECO:0000256" key="7">
    <source>
        <dbReference type="ARBA" id="ARBA00023242"/>
    </source>
</evidence>
<dbReference type="InterPro" id="IPR036236">
    <property type="entry name" value="Znf_C2H2_sf"/>
</dbReference>
<evidence type="ECO:0000313" key="11">
    <source>
        <dbReference type="EMBL" id="TPX74587.1"/>
    </source>
</evidence>
<dbReference type="STRING" id="246404.A0A507FG92"/>
<keyword evidence="4" id="KW-0862">Zinc</keyword>
<evidence type="ECO:0000256" key="6">
    <source>
        <dbReference type="ARBA" id="ARBA00023163"/>
    </source>
</evidence>
<evidence type="ECO:0000256" key="4">
    <source>
        <dbReference type="ARBA" id="ARBA00022833"/>
    </source>
</evidence>
<keyword evidence="6" id="KW-0804">Transcription</keyword>
<name>A0A507FG92_9FUNG</name>
<protein>
    <recommendedName>
        <fullName evidence="10">C2H2-type domain-containing protein</fullName>
    </recommendedName>
</protein>
<dbReference type="GO" id="GO:0006357">
    <property type="term" value="P:regulation of transcription by RNA polymerase II"/>
    <property type="evidence" value="ECO:0007669"/>
    <property type="project" value="TreeGrafter"/>
</dbReference>
<evidence type="ECO:0000256" key="9">
    <source>
        <dbReference type="SAM" id="MobiDB-lite"/>
    </source>
</evidence>
<comment type="subcellular location">
    <subcellularLocation>
        <location evidence="1">Nucleus</location>
    </subcellularLocation>
</comment>
<keyword evidence="7" id="KW-0539">Nucleus</keyword>
<evidence type="ECO:0000313" key="12">
    <source>
        <dbReference type="Proteomes" id="UP000320333"/>
    </source>
</evidence>
<dbReference type="Proteomes" id="UP000320333">
    <property type="component" value="Unassembled WGS sequence"/>
</dbReference>
<reference evidence="11 12" key="1">
    <citation type="journal article" date="2019" name="Sci. Rep.">
        <title>Comparative genomics of chytrid fungi reveal insights into the obligate biotrophic and pathogenic lifestyle of Synchytrium endobioticum.</title>
        <authorList>
            <person name="van de Vossenberg B.T.L.H."/>
            <person name="Warris S."/>
            <person name="Nguyen H.D.T."/>
            <person name="van Gent-Pelzer M.P.E."/>
            <person name="Joly D.L."/>
            <person name="van de Geest H.C."/>
            <person name="Bonants P.J.M."/>
            <person name="Smith D.S."/>
            <person name="Levesque C.A."/>
            <person name="van der Lee T.A.J."/>
        </authorList>
    </citation>
    <scope>NUCLEOTIDE SEQUENCE [LARGE SCALE GENOMIC DNA]</scope>
    <source>
        <strain evidence="11 12">CBS 675.73</strain>
    </source>
</reference>
<dbReference type="OrthoDB" id="6365676at2759"/>
<dbReference type="PANTHER" id="PTHR46179">
    <property type="entry name" value="ZINC FINGER PROTEIN"/>
    <property type="match status" value="1"/>
</dbReference>
<evidence type="ECO:0000259" key="10">
    <source>
        <dbReference type="PROSITE" id="PS50157"/>
    </source>
</evidence>
<keyword evidence="3 8" id="KW-0863">Zinc-finger</keyword>
<dbReference type="SUPFAM" id="SSF57667">
    <property type="entry name" value="beta-beta-alpha zinc fingers"/>
    <property type="match status" value="1"/>
</dbReference>
<organism evidence="11 12">
    <name type="scientific">Chytriomyces confervae</name>
    <dbReference type="NCBI Taxonomy" id="246404"/>
    <lineage>
        <taxon>Eukaryota</taxon>
        <taxon>Fungi</taxon>
        <taxon>Fungi incertae sedis</taxon>
        <taxon>Chytridiomycota</taxon>
        <taxon>Chytridiomycota incertae sedis</taxon>
        <taxon>Chytridiomycetes</taxon>
        <taxon>Chytridiales</taxon>
        <taxon>Chytriomycetaceae</taxon>
        <taxon>Chytriomyces</taxon>
    </lineage>
</organism>
<proteinExistence type="predicted"/>
<accession>A0A507FG92</accession>
<dbReference type="PROSITE" id="PS00028">
    <property type="entry name" value="ZINC_FINGER_C2H2_1"/>
    <property type="match status" value="1"/>
</dbReference>
<keyword evidence="5" id="KW-0805">Transcription regulation</keyword>
<evidence type="ECO:0000256" key="5">
    <source>
        <dbReference type="ARBA" id="ARBA00023015"/>
    </source>
</evidence>
<dbReference type="Gene3D" id="3.30.160.60">
    <property type="entry name" value="Classic Zinc Finger"/>
    <property type="match status" value="2"/>
</dbReference>
<comment type="caution">
    <text evidence="11">The sequence shown here is derived from an EMBL/GenBank/DDBJ whole genome shotgun (WGS) entry which is preliminary data.</text>
</comment>
<evidence type="ECO:0000256" key="1">
    <source>
        <dbReference type="ARBA" id="ARBA00004123"/>
    </source>
</evidence>
<evidence type="ECO:0000256" key="2">
    <source>
        <dbReference type="ARBA" id="ARBA00022723"/>
    </source>
</evidence>
<dbReference type="GO" id="GO:0008270">
    <property type="term" value="F:zinc ion binding"/>
    <property type="evidence" value="ECO:0007669"/>
    <property type="project" value="UniProtKB-KW"/>
</dbReference>
<dbReference type="InterPro" id="IPR013087">
    <property type="entry name" value="Znf_C2H2_type"/>
</dbReference>
<feature type="domain" description="C2H2-type" evidence="10">
    <location>
        <begin position="214"/>
        <end position="243"/>
    </location>
</feature>
<gene>
    <name evidence="11" type="ORF">CcCBS67573_g04142</name>
</gene>
<dbReference type="AlphaFoldDB" id="A0A507FG92"/>
<dbReference type="InterPro" id="IPR051061">
    <property type="entry name" value="Zinc_finger_trans_reg"/>
</dbReference>
<dbReference type="PROSITE" id="PS50157">
    <property type="entry name" value="ZINC_FINGER_C2H2_2"/>
    <property type="match status" value="1"/>
</dbReference>
<dbReference type="GO" id="GO:0005634">
    <property type="term" value="C:nucleus"/>
    <property type="evidence" value="ECO:0007669"/>
    <property type="project" value="UniProtKB-SubCell"/>
</dbReference>
<dbReference type="SMART" id="SM00355">
    <property type="entry name" value="ZnF_C2H2"/>
    <property type="match status" value="3"/>
</dbReference>
<evidence type="ECO:0000256" key="3">
    <source>
        <dbReference type="ARBA" id="ARBA00022771"/>
    </source>
</evidence>